<comment type="caution">
    <text evidence="1">The sequence shown here is derived from an EMBL/GenBank/DDBJ whole genome shotgun (WGS) entry which is preliminary data.</text>
</comment>
<dbReference type="GeneID" id="81626497"/>
<proteinExistence type="predicted"/>
<gene>
    <name evidence="1" type="ORF">N7539_006647</name>
</gene>
<protein>
    <submittedName>
        <fullName evidence="1">Uncharacterized protein</fullName>
    </submittedName>
</protein>
<evidence type="ECO:0000313" key="2">
    <source>
        <dbReference type="Proteomes" id="UP001148312"/>
    </source>
</evidence>
<reference evidence="1" key="2">
    <citation type="journal article" date="2023" name="IMA Fungus">
        <title>Comparative genomic study of the Penicillium genus elucidates a diverse pangenome and 15 lateral gene transfer events.</title>
        <authorList>
            <person name="Petersen C."/>
            <person name="Sorensen T."/>
            <person name="Nielsen M.R."/>
            <person name="Sondergaard T.E."/>
            <person name="Sorensen J.L."/>
            <person name="Fitzpatrick D.A."/>
            <person name="Frisvad J.C."/>
            <person name="Nielsen K.L."/>
        </authorList>
    </citation>
    <scope>NUCLEOTIDE SEQUENCE</scope>
    <source>
        <strain evidence="1">IBT 30728</strain>
    </source>
</reference>
<evidence type="ECO:0000313" key="1">
    <source>
        <dbReference type="EMBL" id="KAJ5480753.1"/>
    </source>
</evidence>
<dbReference type="AlphaFoldDB" id="A0A9W9X1K0"/>
<reference evidence="1" key="1">
    <citation type="submission" date="2022-12" db="EMBL/GenBank/DDBJ databases">
        <authorList>
            <person name="Petersen C."/>
        </authorList>
    </citation>
    <scope>NUCLEOTIDE SEQUENCE</scope>
    <source>
        <strain evidence="1">IBT 30728</strain>
    </source>
</reference>
<dbReference type="Proteomes" id="UP001148312">
    <property type="component" value="Unassembled WGS sequence"/>
</dbReference>
<name>A0A9W9X1K0_9EURO</name>
<keyword evidence="2" id="KW-1185">Reference proteome</keyword>
<sequence length="196" mass="22106">MDADQFITDAGGGIVPIVCHEDGTSCESGLCMRAKVLDGWQSVFKAAGRFRSHSFSFGRNESRFNRQGITTSSTVPSSWQLCIDVVHYSRMKRLPSPRFPAFYQAHHDLLHPSAWRLFYSDLPDSSYPLFGPRNPSAERSAIVLYRAVYTYKAANSQLSKIVTNLAFTYYFRSNDHKSSSRLPERTAIFCISCALL</sequence>
<dbReference type="EMBL" id="JAPWDQ010000009">
    <property type="protein sequence ID" value="KAJ5480753.1"/>
    <property type="molecule type" value="Genomic_DNA"/>
</dbReference>
<accession>A0A9W9X1K0</accession>
<organism evidence="1 2">
    <name type="scientific">Penicillium diatomitis</name>
    <dbReference type="NCBI Taxonomy" id="2819901"/>
    <lineage>
        <taxon>Eukaryota</taxon>
        <taxon>Fungi</taxon>
        <taxon>Dikarya</taxon>
        <taxon>Ascomycota</taxon>
        <taxon>Pezizomycotina</taxon>
        <taxon>Eurotiomycetes</taxon>
        <taxon>Eurotiomycetidae</taxon>
        <taxon>Eurotiales</taxon>
        <taxon>Aspergillaceae</taxon>
        <taxon>Penicillium</taxon>
    </lineage>
</organism>
<dbReference type="RefSeq" id="XP_056788183.1">
    <property type="nucleotide sequence ID" value="XM_056936248.1"/>
</dbReference>